<dbReference type="Pfam" id="PF13490">
    <property type="entry name" value="zf-HC2"/>
    <property type="match status" value="1"/>
</dbReference>
<dbReference type="EMBL" id="MCHY01000008">
    <property type="protein sequence ID" value="RKD23978.1"/>
    <property type="molecule type" value="Genomic_DNA"/>
</dbReference>
<keyword evidence="4" id="KW-1185">Reference proteome</keyword>
<feature type="compositionally biased region" description="Polar residues" evidence="1">
    <location>
        <begin position="220"/>
        <end position="232"/>
    </location>
</feature>
<name>A0A419SJ93_9BACL</name>
<organism evidence="3 4">
    <name type="scientific">Ammoniphilus oxalaticus</name>
    <dbReference type="NCBI Taxonomy" id="66863"/>
    <lineage>
        <taxon>Bacteria</taxon>
        <taxon>Bacillati</taxon>
        <taxon>Bacillota</taxon>
        <taxon>Bacilli</taxon>
        <taxon>Bacillales</taxon>
        <taxon>Paenibacillaceae</taxon>
        <taxon>Aneurinibacillus group</taxon>
        <taxon>Ammoniphilus</taxon>
    </lineage>
</organism>
<dbReference type="Proteomes" id="UP000284219">
    <property type="component" value="Unassembled WGS sequence"/>
</dbReference>
<feature type="compositionally biased region" description="Basic and acidic residues" evidence="1">
    <location>
        <begin position="184"/>
        <end position="202"/>
    </location>
</feature>
<proteinExistence type="predicted"/>
<protein>
    <recommendedName>
        <fullName evidence="2">Putative zinc-finger domain-containing protein</fullName>
    </recommendedName>
</protein>
<accession>A0A419SJ93</accession>
<feature type="region of interest" description="Disordered" evidence="1">
    <location>
        <begin position="137"/>
        <end position="273"/>
    </location>
</feature>
<evidence type="ECO:0000256" key="1">
    <source>
        <dbReference type="SAM" id="MobiDB-lite"/>
    </source>
</evidence>
<dbReference type="InterPro" id="IPR027383">
    <property type="entry name" value="Znf_put"/>
</dbReference>
<dbReference type="AlphaFoldDB" id="A0A419SJ93"/>
<comment type="caution">
    <text evidence="3">The sequence shown here is derived from an EMBL/GenBank/DDBJ whole genome shotgun (WGS) entry which is preliminary data.</text>
</comment>
<feature type="domain" description="Putative zinc-finger" evidence="2">
    <location>
        <begin position="3"/>
        <end position="37"/>
    </location>
</feature>
<dbReference type="OrthoDB" id="2381690at2"/>
<evidence type="ECO:0000313" key="3">
    <source>
        <dbReference type="EMBL" id="RKD23978.1"/>
    </source>
</evidence>
<evidence type="ECO:0000259" key="2">
    <source>
        <dbReference type="Pfam" id="PF13490"/>
    </source>
</evidence>
<sequence>MSCAETMENMQRDLDNDLTEKQYLAMEQHLNQCPECQKIYTNLKSLSLNLENLPQVKPPYSLVDEILPQLIEEAPEDKLITEDDRVSKRLHEMKTARWKSWSIVAGGLAAACMWVLSDKIFTTSDLKDQMIRSESALEGKMLDDRTTERSEPTGDREDSTPTENQSKSIDDTLLAKEQGSGDKSLNKDVERNRQPAKEEVKQEPQAASESKPETKPNPQPNASTEQETVQQREPSKTEERIDKNGVESDKDKALALAPETSPQQRSAESKSSLLASPLPEKLMNRAMISLPEQDNGITSPDGQWIARVQEDRIVITNRAGTEVFRTDAWGIEAQASFEWIDGTHLQYRLESADSKQSETWLIDVKEKQVVKK</sequence>
<feature type="compositionally biased region" description="Basic and acidic residues" evidence="1">
    <location>
        <begin position="233"/>
        <end position="253"/>
    </location>
</feature>
<dbReference type="RefSeq" id="WP_120189213.1">
    <property type="nucleotide sequence ID" value="NZ_MCHY01000008.1"/>
</dbReference>
<reference evidence="3 4" key="1">
    <citation type="submission" date="2016-08" db="EMBL/GenBank/DDBJ databases">
        <title>Novel Firmicute Genomes.</title>
        <authorList>
            <person name="Poppleton D.I."/>
            <person name="Gribaldo S."/>
        </authorList>
    </citation>
    <scope>NUCLEOTIDE SEQUENCE [LARGE SCALE GENOMIC DNA]</scope>
    <source>
        <strain evidence="3 4">RAOx-1</strain>
    </source>
</reference>
<feature type="compositionally biased region" description="Basic and acidic residues" evidence="1">
    <location>
        <begin position="137"/>
        <end position="159"/>
    </location>
</feature>
<feature type="compositionally biased region" description="Polar residues" evidence="1">
    <location>
        <begin position="260"/>
        <end position="273"/>
    </location>
</feature>
<gene>
    <name evidence="3" type="ORF">BEP19_06045</name>
</gene>
<evidence type="ECO:0000313" key="4">
    <source>
        <dbReference type="Proteomes" id="UP000284219"/>
    </source>
</evidence>